<dbReference type="RefSeq" id="WP_182154210.1">
    <property type="nucleotide sequence ID" value="NZ_JACEZU010000007.1"/>
</dbReference>
<comment type="caution">
    <text evidence="1">The sequence shown here is derived from an EMBL/GenBank/DDBJ whole genome shotgun (WGS) entry which is preliminary data.</text>
</comment>
<name>A0A7W2FAV1_9BURK</name>
<dbReference type="EMBL" id="JACEZU010000007">
    <property type="protein sequence ID" value="MBA5688363.1"/>
    <property type="molecule type" value="Genomic_DNA"/>
</dbReference>
<reference evidence="1 2" key="1">
    <citation type="submission" date="2020-07" db="EMBL/GenBank/DDBJ databases">
        <title>Novel species isolated from subtropical streams in China.</title>
        <authorList>
            <person name="Lu H."/>
        </authorList>
    </citation>
    <scope>NUCLEOTIDE SEQUENCE [LARGE SCALE GENOMIC DNA]</scope>
    <source>
        <strain evidence="1 2">LX47W</strain>
    </source>
</reference>
<dbReference type="Proteomes" id="UP000573499">
    <property type="component" value="Unassembled WGS sequence"/>
</dbReference>
<evidence type="ECO:0000313" key="2">
    <source>
        <dbReference type="Proteomes" id="UP000573499"/>
    </source>
</evidence>
<evidence type="ECO:0000313" key="1">
    <source>
        <dbReference type="EMBL" id="MBA5688363.1"/>
    </source>
</evidence>
<dbReference type="AlphaFoldDB" id="A0A7W2FAV1"/>
<organism evidence="1 2">
    <name type="scientific">Rugamonas apoptosis</name>
    <dbReference type="NCBI Taxonomy" id="2758570"/>
    <lineage>
        <taxon>Bacteria</taxon>
        <taxon>Pseudomonadati</taxon>
        <taxon>Pseudomonadota</taxon>
        <taxon>Betaproteobacteria</taxon>
        <taxon>Burkholderiales</taxon>
        <taxon>Oxalobacteraceae</taxon>
        <taxon>Telluria group</taxon>
        <taxon>Rugamonas</taxon>
    </lineage>
</organism>
<keyword evidence="2" id="KW-1185">Reference proteome</keyword>
<sequence>MSYPIPVHLPNEVFHVSPSPSQFVNAYGCGTRTWSALWLRFPGEARWRLAADCRDAARDMVA</sequence>
<proteinExistence type="predicted"/>
<gene>
    <name evidence="1" type="ORF">H3H39_15050</name>
</gene>
<protein>
    <submittedName>
        <fullName evidence="1">Uncharacterized protein</fullName>
    </submittedName>
</protein>
<accession>A0A7W2FAV1</accession>